<reference evidence="1 2" key="1">
    <citation type="journal article" date="2021" name="Nat. Plants">
        <title>The Taxus genome provides insights into paclitaxel biosynthesis.</title>
        <authorList>
            <person name="Xiong X."/>
            <person name="Gou J."/>
            <person name="Liao Q."/>
            <person name="Li Y."/>
            <person name="Zhou Q."/>
            <person name="Bi G."/>
            <person name="Li C."/>
            <person name="Du R."/>
            <person name="Wang X."/>
            <person name="Sun T."/>
            <person name="Guo L."/>
            <person name="Liang H."/>
            <person name="Lu P."/>
            <person name="Wu Y."/>
            <person name="Zhang Z."/>
            <person name="Ro D.K."/>
            <person name="Shang Y."/>
            <person name="Huang S."/>
            <person name="Yan J."/>
        </authorList>
    </citation>
    <scope>NUCLEOTIDE SEQUENCE [LARGE SCALE GENOMIC DNA]</scope>
    <source>
        <strain evidence="1">Ta-2019</strain>
    </source>
</reference>
<dbReference type="AlphaFoldDB" id="A0AA38FY10"/>
<feature type="non-terminal residue" evidence="1">
    <location>
        <position position="62"/>
    </location>
</feature>
<dbReference type="Proteomes" id="UP000824469">
    <property type="component" value="Unassembled WGS sequence"/>
</dbReference>
<organism evidence="1 2">
    <name type="scientific">Taxus chinensis</name>
    <name type="common">Chinese yew</name>
    <name type="synonym">Taxus wallichiana var. chinensis</name>
    <dbReference type="NCBI Taxonomy" id="29808"/>
    <lineage>
        <taxon>Eukaryota</taxon>
        <taxon>Viridiplantae</taxon>
        <taxon>Streptophyta</taxon>
        <taxon>Embryophyta</taxon>
        <taxon>Tracheophyta</taxon>
        <taxon>Spermatophyta</taxon>
        <taxon>Pinopsida</taxon>
        <taxon>Pinidae</taxon>
        <taxon>Conifers II</taxon>
        <taxon>Cupressales</taxon>
        <taxon>Taxaceae</taxon>
        <taxon>Taxus</taxon>
    </lineage>
</organism>
<proteinExistence type="predicted"/>
<evidence type="ECO:0000313" key="2">
    <source>
        <dbReference type="Proteomes" id="UP000824469"/>
    </source>
</evidence>
<comment type="caution">
    <text evidence="1">The sequence shown here is derived from an EMBL/GenBank/DDBJ whole genome shotgun (WGS) entry which is preliminary data.</text>
</comment>
<accession>A0AA38FY10</accession>
<protein>
    <submittedName>
        <fullName evidence="1">Uncharacterized protein</fullName>
    </submittedName>
</protein>
<evidence type="ECO:0000313" key="1">
    <source>
        <dbReference type="EMBL" id="KAH9312191.1"/>
    </source>
</evidence>
<gene>
    <name evidence="1" type="ORF">KI387_027226</name>
</gene>
<keyword evidence="2" id="KW-1185">Reference proteome</keyword>
<dbReference type="EMBL" id="JAHRHJ020000006">
    <property type="protein sequence ID" value="KAH9312191.1"/>
    <property type="molecule type" value="Genomic_DNA"/>
</dbReference>
<name>A0AA38FY10_TAXCH</name>
<sequence length="62" mass="7000">MLSSLVEDLCKPDFFRSIIEKKASPYKIESVEKNEHTARGGKLFSSFLDALEKKTNEIPGLL</sequence>